<sequence length="711" mass="78766">MPSTRCLYLFALVALFAVATQLPTRLIELLAAAGDVTPCFSRFRNVGYLPSLVDELLRDEGLRSCLQEEYIKLRDEYRKQQSVLASLNHDITKVCKEHNNHCREFSTVFSRIFRPDVPAVPFQDAEWTEPHALVKIYHLTDLKAVFLSDKVEQPRSAVIANYPRIRQQSAVLKEVQQAALDIVKRINQHRVKLCREEVESIRQFQKMMRQEARRRDYANSRPTWIEERAMNQWRDNRWRDNRWRDNLTLPDFARPAVHQPVFQLLPQAPARQALEVENTPHAYRPVTTLLPASGTGFEVLFGCPQESLVPVSAPAPETDMADDDVVMLDAPDMTQETKDVSMVEVEMAAAEMANSEMDVDIVDVPYEPLLCQGSPIYPAPPLLFNPVSAAFEDTAMEVEQGEDLGMTMPVTVPRPPFILIHRPASPLPSIPPAAFAAPAEANAQVQPAGSGSRSSDSSLPPIDPRLFDAMVEQTVPTPEPEATLAPSQPQQQQVDFPVCAPIETSVPTPVTASLPAPAPSHSFAPATATEAINFAPQAPGPRKSRRSAKPRPRPRRIRAQAPAAALSNAPAPDPPQVPQLPAAPAPATAPQSSPLASDEGDGNASTNSPEAEPTKELDYAMIPGEIVRSHCEDWIEACAAFMETSNLCANLSPRWIRTWKQSTLINLGQELPEDVDEAEIDQDGATSLVRRFFQFNLLRWTVPSKTARMLS</sequence>
<keyword evidence="2" id="KW-1185">Reference proteome</keyword>
<evidence type="ECO:0000313" key="1">
    <source>
        <dbReference type="EMBL" id="KAH6649682.1"/>
    </source>
</evidence>
<accession>A0ACB7PN24</accession>
<dbReference type="EMBL" id="JAGIZQ010000001">
    <property type="protein sequence ID" value="KAH6649682.1"/>
    <property type="molecule type" value="Genomic_DNA"/>
</dbReference>
<name>A0ACB7PN24_9PEZI</name>
<dbReference type="Proteomes" id="UP000724584">
    <property type="component" value="Unassembled WGS sequence"/>
</dbReference>
<gene>
    <name evidence="1" type="ORF">F5144DRAFT_542835</name>
</gene>
<protein>
    <submittedName>
        <fullName evidence="1">Uncharacterized protein</fullName>
    </submittedName>
</protein>
<evidence type="ECO:0000313" key="2">
    <source>
        <dbReference type="Proteomes" id="UP000724584"/>
    </source>
</evidence>
<comment type="caution">
    <text evidence="1">The sequence shown here is derived from an EMBL/GenBank/DDBJ whole genome shotgun (WGS) entry which is preliminary data.</text>
</comment>
<reference evidence="1 2" key="1">
    <citation type="journal article" date="2021" name="Nat. Commun.">
        <title>Genetic determinants of endophytism in the Arabidopsis root mycobiome.</title>
        <authorList>
            <person name="Mesny F."/>
            <person name="Miyauchi S."/>
            <person name="Thiergart T."/>
            <person name="Pickel B."/>
            <person name="Atanasova L."/>
            <person name="Karlsson M."/>
            <person name="Huettel B."/>
            <person name="Barry K.W."/>
            <person name="Haridas S."/>
            <person name="Chen C."/>
            <person name="Bauer D."/>
            <person name="Andreopoulos W."/>
            <person name="Pangilinan J."/>
            <person name="LaButti K."/>
            <person name="Riley R."/>
            <person name="Lipzen A."/>
            <person name="Clum A."/>
            <person name="Drula E."/>
            <person name="Henrissat B."/>
            <person name="Kohler A."/>
            <person name="Grigoriev I.V."/>
            <person name="Martin F.M."/>
            <person name="Hacquard S."/>
        </authorList>
    </citation>
    <scope>NUCLEOTIDE SEQUENCE [LARGE SCALE GENOMIC DNA]</scope>
    <source>
        <strain evidence="1 2">MPI-SDFR-AT-0079</strain>
    </source>
</reference>
<organism evidence="1 2">
    <name type="scientific">Chaetomium tenue</name>
    <dbReference type="NCBI Taxonomy" id="1854479"/>
    <lineage>
        <taxon>Eukaryota</taxon>
        <taxon>Fungi</taxon>
        <taxon>Dikarya</taxon>
        <taxon>Ascomycota</taxon>
        <taxon>Pezizomycotina</taxon>
        <taxon>Sordariomycetes</taxon>
        <taxon>Sordariomycetidae</taxon>
        <taxon>Sordariales</taxon>
        <taxon>Chaetomiaceae</taxon>
        <taxon>Chaetomium</taxon>
    </lineage>
</organism>
<proteinExistence type="predicted"/>